<keyword evidence="6" id="KW-0998">Cell outer membrane</keyword>
<keyword evidence="9" id="KW-1185">Reference proteome</keyword>
<dbReference type="InterPro" id="IPR014941">
    <property type="entry name" value="FimB/Mfa2/Mfa3"/>
</dbReference>
<name>A0A840D119_9BACE</name>
<comment type="similarity">
    <text evidence="2">Belongs to the bacteroidetes fimbrillin superfamily. FimB/Mfa2 family.</text>
</comment>
<evidence type="ECO:0008006" key="10">
    <source>
        <dbReference type="Google" id="ProtNLM"/>
    </source>
</evidence>
<evidence type="ECO:0000256" key="2">
    <source>
        <dbReference type="ARBA" id="ARBA00007248"/>
    </source>
</evidence>
<sequence>MQWMKDSGQKPNYERKILPVVRLFSVFFLLCGIGSCIYDNTDDCPQGIHVRFYSKAPCSPDTLRPQPNGLELYVFDRSGTLVSYCKAGTTEIEQQHVKALSAENGLFTVVIWGGMDNTNISLETPVPYITTKGDLLFRLQQATQTTAILTGKRIYFGESPAVYLPDPSEYGSVFETAYVNLQEVTNRVKVEVEGLARQDDYEITIESANGAMNVGGFIGAGGETIYGSSPAFDDDGVLQAEFTILKLIPGYHTSLVIKDKQEGRELYRGDLLGTLLLKNPEINPECDHDYVIRFTLADQCKCGTYMIMKIWVNNWLVHSYSTDL</sequence>
<dbReference type="RefSeq" id="WP_183209152.1">
    <property type="nucleotide sequence ID" value="NZ_JACIER010000014.1"/>
</dbReference>
<dbReference type="Gene3D" id="2.60.40.2100">
    <property type="match status" value="1"/>
</dbReference>
<accession>A0A840D119</accession>
<proteinExistence type="inferred from homology"/>
<evidence type="ECO:0000313" key="9">
    <source>
        <dbReference type="Proteomes" id="UP000560658"/>
    </source>
</evidence>
<evidence type="ECO:0000256" key="3">
    <source>
        <dbReference type="ARBA" id="ARBA00022729"/>
    </source>
</evidence>
<protein>
    <recommendedName>
        <fullName evidence="10">FimB/Mfa2 family fimbrial subunit</fullName>
    </recommendedName>
</protein>
<dbReference type="Gene3D" id="2.60.40.2090">
    <property type="match status" value="1"/>
</dbReference>
<dbReference type="Pfam" id="PF08842">
    <property type="entry name" value="Mfa2"/>
    <property type="match status" value="1"/>
</dbReference>
<comment type="subcellular location">
    <subcellularLocation>
        <location evidence="1">Cell outer membrane</location>
    </subcellularLocation>
</comment>
<evidence type="ECO:0000256" key="1">
    <source>
        <dbReference type="ARBA" id="ARBA00004442"/>
    </source>
</evidence>
<dbReference type="AlphaFoldDB" id="A0A840D119"/>
<dbReference type="Proteomes" id="UP000560658">
    <property type="component" value="Unassembled WGS sequence"/>
</dbReference>
<comment type="caution">
    <text evidence="8">The sequence shown here is derived from an EMBL/GenBank/DDBJ whole genome shotgun (WGS) entry which is preliminary data.</text>
</comment>
<keyword evidence="7" id="KW-0449">Lipoprotein</keyword>
<evidence type="ECO:0000256" key="5">
    <source>
        <dbReference type="ARBA" id="ARBA00023139"/>
    </source>
</evidence>
<keyword evidence="3" id="KW-0732">Signal</keyword>
<dbReference type="GO" id="GO:0009279">
    <property type="term" value="C:cell outer membrane"/>
    <property type="evidence" value="ECO:0007669"/>
    <property type="project" value="UniProtKB-SubCell"/>
</dbReference>
<dbReference type="EMBL" id="JACIER010000014">
    <property type="protein sequence ID" value="MBB4045306.1"/>
    <property type="molecule type" value="Genomic_DNA"/>
</dbReference>
<reference evidence="8" key="1">
    <citation type="submission" date="2020-08" db="EMBL/GenBank/DDBJ databases">
        <title>Genomic Encyclopedia of Type Strains, Phase IV (KMG-IV): sequencing the most valuable type-strain genomes for metagenomic binning, comparative biology and taxonomic classification.</title>
        <authorList>
            <person name="Goeker M."/>
        </authorList>
    </citation>
    <scope>NUCLEOTIDE SEQUENCE [LARGE SCALE GENOMIC DNA]</scope>
    <source>
        <strain evidence="8">DSM 105720</strain>
    </source>
</reference>
<keyword evidence="4" id="KW-0472">Membrane</keyword>
<evidence type="ECO:0000256" key="4">
    <source>
        <dbReference type="ARBA" id="ARBA00023136"/>
    </source>
</evidence>
<organism evidence="8 9">
    <name type="scientific">Bacteroides reticulotermitis</name>
    <dbReference type="NCBI Taxonomy" id="1133319"/>
    <lineage>
        <taxon>Bacteria</taxon>
        <taxon>Pseudomonadati</taxon>
        <taxon>Bacteroidota</taxon>
        <taxon>Bacteroidia</taxon>
        <taxon>Bacteroidales</taxon>
        <taxon>Bacteroidaceae</taxon>
        <taxon>Bacteroides</taxon>
    </lineage>
</organism>
<gene>
    <name evidence="8" type="ORF">GGR06_003118</name>
</gene>
<evidence type="ECO:0000256" key="6">
    <source>
        <dbReference type="ARBA" id="ARBA00023237"/>
    </source>
</evidence>
<evidence type="ECO:0000256" key="7">
    <source>
        <dbReference type="ARBA" id="ARBA00023288"/>
    </source>
</evidence>
<keyword evidence="5" id="KW-0564">Palmitate</keyword>
<evidence type="ECO:0000313" key="8">
    <source>
        <dbReference type="EMBL" id="MBB4045306.1"/>
    </source>
</evidence>